<keyword evidence="6 8" id="KW-0472">Membrane</keyword>
<dbReference type="InParanoid" id="A0A1Y1XWA7"/>
<dbReference type="STRING" id="1314790.A0A1Y1XWA7"/>
<evidence type="ECO:0000256" key="8">
    <source>
        <dbReference type="SAM" id="Phobius"/>
    </source>
</evidence>
<accession>A0A1Y1XWA7</accession>
<dbReference type="SUPFAM" id="SSF81338">
    <property type="entry name" value="Aquaporin-like"/>
    <property type="match status" value="1"/>
</dbReference>
<dbReference type="InterPro" id="IPR000425">
    <property type="entry name" value="MIP"/>
</dbReference>
<dbReference type="EMBL" id="MCFE01000406">
    <property type="protein sequence ID" value="ORX90013.1"/>
    <property type="molecule type" value="Genomic_DNA"/>
</dbReference>
<gene>
    <name evidence="9" type="ORF">K493DRAFT_231814</name>
</gene>
<evidence type="ECO:0000313" key="9">
    <source>
        <dbReference type="EMBL" id="ORX90013.1"/>
    </source>
</evidence>
<feature type="transmembrane region" description="Helical" evidence="8">
    <location>
        <begin position="198"/>
        <end position="218"/>
    </location>
</feature>
<comment type="similarity">
    <text evidence="2 7">Belongs to the MIP/aquaporin (TC 1.A.8) family.</text>
</comment>
<dbReference type="PANTHER" id="PTHR43829">
    <property type="entry name" value="AQUAPORIN OR AQUAGLYCEROPORIN RELATED"/>
    <property type="match status" value="1"/>
</dbReference>
<sequence length="280" mass="31194">MEGFLSTPHSIPICNPDPEHKLYYSRNFRSTYREYLGEFLGTFVFISFIIGVVQQCKMEIGGYSIVGNTIPWGVGFAFMLGHFMCNGISGGHVNPAITLSMAVNRGFPWKKVPWYIIAQVFGAFCSALLNFTYFHAQIVRFDKGTRDIESAGLFVAFLPEYMTIGTAFYAEFIDTAFFALCIFAITDRMNIGATHYTPLALGMMMCGIGLSFGSLTGFNMNPARDMGPRIFMSIAGWESIPWTGGDHIFWVLWVAPALGAIVGGFIYEFFACSKPNKQFN</sequence>
<evidence type="ECO:0000256" key="5">
    <source>
        <dbReference type="ARBA" id="ARBA00022989"/>
    </source>
</evidence>
<evidence type="ECO:0000256" key="1">
    <source>
        <dbReference type="ARBA" id="ARBA00004141"/>
    </source>
</evidence>
<dbReference type="Pfam" id="PF00230">
    <property type="entry name" value="MIP"/>
    <property type="match status" value="1"/>
</dbReference>
<dbReference type="PROSITE" id="PS00221">
    <property type="entry name" value="MIP"/>
    <property type="match status" value="1"/>
</dbReference>
<dbReference type="NCBIfam" id="TIGR00861">
    <property type="entry name" value="MIP"/>
    <property type="match status" value="1"/>
</dbReference>
<dbReference type="Gene3D" id="1.20.1080.10">
    <property type="entry name" value="Glycerol uptake facilitator protein"/>
    <property type="match status" value="1"/>
</dbReference>
<dbReference type="PRINTS" id="PR00783">
    <property type="entry name" value="MINTRINSICP"/>
</dbReference>
<feature type="transmembrane region" description="Helical" evidence="8">
    <location>
        <begin position="248"/>
        <end position="270"/>
    </location>
</feature>
<feature type="transmembrane region" description="Helical" evidence="8">
    <location>
        <begin position="167"/>
        <end position="186"/>
    </location>
</feature>
<dbReference type="OrthoDB" id="3222at2759"/>
<evidence type="ECO:0000256" key="6">
    <source>
        <dbReference type="ARBA" id="ARBA00023136"/>
    </source>
</evidence>
<feature type="transmembrane region" description="Helical" evidence="8">
    <location>
        <begin position="35"/>
        <end position="54"/>
    </location>
</feature>
<dbReference type="Proteomes" id="UP000193498">
    <property type="component" value="Unassembled WGS sequence"/>
</dbReference>
<reference evidence="9 10" key="1">
    <citation type="submission" date="2016-07" db="EMBL/GenBank/DDBJ databases">
        <title>Pervasive Adenine N6-methylation of Active Genes in Fungi.</title>
        <authorList>
            <consortium name="DOE Joint Genome Institute"/>
            <person name="Mondo S.J."/>
            <person name="Dannebaum R.O."/>
            <person name="Kuo R.C."/>
            <person name="Labutti K."/>
            <person name="Haridas S."/>
            <person name="Kuo A."/>
            <person name="Salamov A."/>
            <person name="Ahrendt S.R."/>
            <person name="Lipzen A."/>
            <person name="Sullivan W."/>
            <person name="Andreopoulos W.B."/>
            <person name="Clum A."/>
            <person name="Lindquist E."/>
            <person name="Daum C."/>
            <person name="Ramamoorthy G.K."/>
            <person name="Gryganskyi A."/>
            <person name="Culley D."/>
            <person name="Magnuson J.K."/>
            <person name="James T.Y."/>
            <person name="O'Malley M.A."/>
            <person name="Stajich J.E."/>
            <person name="Spatafora J.W."/>
            <person name="Visel A."/>
            <person name="Grigoriev I.V."/>
        </authorList>
    </citation>
    <scope>NUCLEOTIDE SEQUENCE [LARGE SCALE GENOMIC DNA]</scope>
    <source>
        <strain evidence="9 10">CBS 931.73</strain>
    </source>
</reference>
<evidence type="ECO:0000256" key="3">
    <source>
        <dbReference type="ARBA" id="ARBA00022448"/>
    </source>
</evidence>
<keyword evidence="5 8" id="KW-1133">Transmembrane helix</keyword>
<keyword evidence="10" id="KW-1185">Reference proteome</keyword>
<evidence type="ECO:0000256" key="4">
    <source>
        <dbReference type="ARBA" id="ARBA00022692"/>
    </source>
</evidence>
<keyword evidence="4 7" id="KW-0812">Transmembrane</keyword>
<protein>
    <submittedName>
        <fullName evidence="9">Aquaporin-like protein</fullName>
    </submittedName>
</protein>
<dbReference type="GO" id="GO:0005886">
    <property type="term" value="C:plasma membrane"/>
    <property type="evidence" value="ECO:0007669"/>
    <property type="project" value="TreeGrafter"/>
</dbReference>
<comment type="caution">
    <text evidence="9">The sequence shown here is derived from an EMBL/GenBank/DDBJ whole genome shotgun (WGS) entry which is preliminary data.</text>
</comment>
<feature type="transmembrane region" description="Helical" evidence="8">
    <location>
        <begin position="60"/>
        <end position="80"/>
    </location>
</feature>
<dbReference type="InterPro" id="IPR022357">
    <property type="entry name" value="MIP_CS"/>
</dbReference>
<evidence type="ECO:0000313" key="10">
    <source>
        <dbReference type="Proteomes" id="UP000193498"/>
    </source>
</evidence>
<dbReference type="AlphaFoldDB" id="A0A1Y1XWA7"/>
<organism evidence="9 10">
    <name type="scientific">Basidiobolus meristosporus CBS 931.73</name>
    <dbReference type="NCBI Taxonomy" id="1314790"/>
    <lineage>
        <taxon>Eukaryota</taxon>
        <taxon>Fungi</taxon>
        <taxon>Fungi incertae sedis</taxon>
        <taxon>Zoopagomycota</taxon>
        <taxon>Entomophthoromycotina</taxon>
        <taxon>Basidiobolomycetes</taxon>
        <taxon>Basidiobolales</taxon>
        <taxon>Basidiobolaceae</taxon>
        <taxon>Basidiobolus</taxon>
    </lineage>
</organism>
<proteinExistence type="inferred from homology"/>
<dbReference type="PANTHER" id="PTHR43829:SF9">
    <property type="entry name" value="AQUAPORIN-9"/>
    <property type="match status" value="1"/>
</dbReference>
<feature type="transmembrane region" description="Helical" evidence="8">
    <location>
        <begin position="114"/>
        <end position="134"/>
    </location>
</feature>
<dbReference type="CDD" id="cd00333">
    <property type="entry name" value="MIP"/>
    <property type="match status" value="1"/>
</dbReference>
<evidence type="ECO:0000256" key="7">
    <source>
        <dbReference type="RuleBase" id="RU000477"/>
    </source>
</evidence>
<dbReference type="GO" id="GO:0015250">
    <property type="term" value="F:water channel activity"/>
    <property type="evidence" value="ECO:0007669"/>
    <property type="project" value="TreeGrafter"/>
</dbReference>
<comment type="subcellular location">
    <subcellularLocation>
        <location evidence="1">Membrane</location>
        <topology evidence="1">Multi-pass membrane protein</topology>
    </subcellularLocation>
</comment>
<dbReference type="InterPro" id="IPR023271">
    <property type="entry name" value="Aquaporin-like"/>
</dbReference>
<dbReference type="GO" id="GO:0015254">
    <property type="term" value="F:glycerol channel activity"/>
    <property type="evidence" value="ECO:0007669"/>
    <property type="project" value="TreeGrafter"/>
</dbReference>
<keyword evidence="3 7" id="KW-0813">Transport</keyword>
<dbReference type="InterPro" id="IPR050363">
    <property type="entry name" value="MIP/Aquaporin"/>
</dbReference>
<evidence type="ECO:0000256" key="2">
    <source>
        <dbReference type="ARBA" id="ARBA00006175"/>
    </source>
</evidence>
<name>A0A1Y1XWA7_9FUNG</name>